<dbReference type="InterPro" id="IPR000909">
    <property type="entry name" value="PLipase_C_PInositol-sp_X_dom"/>
</dbReference>
<sequence>MVDDYSNWMKDVDGNLYLSQLSIPGTHNSAACHIALPSVKCQDHTISEQLEQGVRFLDIRLGKPLFSGKNTEAKDISELQVIHGKFPVRIPFPVKFSGTLDEIYKFLDKHPDEAVIVSLKQEGSDSWNNDEDEFPNYIWEHYISKNQDKWYLKPEAPKLQDARGKIVLFRRFGLKDEAKKDHFGIEASWWTYNTTSEDRGTIHVQDYCEVNKTDDIVQKAQYVKDLMQTAHQFNSTNPESTKMFLNFCSGSNFHNPDCWPEKIASKMAQCEVFNDIKKGCGVVVIDYAGMNAWQYPHQIVDCNF</sequence>
<dbReference type="Proteomes" id="UP000006790">
    <property type="component" value="Chromosome 2"/>
</dbReference>
<name>G8JQ63_ERECY</name>
<organism evidence="2 3">
    <name type="scientific">Eremothecium cymbalariae (strain CBS 270.75 / DBVPG 7215 / KCTC 17166 / NRRL Y-17582)</name>
    <name type="common">Yeast</name>
    <dbReference type="NCBI Taxonomy" id="931890"/>
    <lineage>
        <taxon>Eukaryota</taxon>
        <taxon>Fungi</taxon>
        <taxon>Dikarya</taxon>
        <taxon>Ascomycota</taxon>
        <taxon>Saccharomycotina</taxon>
        <taxon>Saccharomycetes</taxon>
        <taxon>Saccharomycetales</taxon>
        <taxon>Saccharomycetaceae</taxon>
        <taxon>Eremothecium</taxon>
    </lineage>
</organism>
<dbReference type="PANTHER" id="PTHR13593:SF113">
    <property type="entry name" value="SI:DKEY-266F7.9"/>
    <property type="match status" value="1"/>
</dbReference>
<dbReference type="eggNOG" id="ENOG502QUGH">
    <property type="taxonomic scope" value="Eukaryota"/>
</dbReference>
<dbReference type="OrthoDB" id="1046782at2759"/>
<dbReference type="STRING" id="931890.G8JQ63"/>
<dbReference type="InterPro" id="IPR017946">
    <property type="entry name" value="PLC-like_Pdiesterase_TIM-brl"/>
</dbReference>
<dbReference type="Pfam" id="PF00388">
    <property type="entry name" value="PI-PLC-X"/>
    <property type="match status" value="1"/>
</dbReference>
<accession>G8JQ63</accession>
<protein>
    <recommendedName>
        <fullName evidence="1">Phosphatidylinositol-specific phospholipase C X domain-containing protein</fullName>
    </recommendedName>
</protein>
<dbReference type="InterPro" id="IPR051057">
    <property type="entry name" value="PI-PLC_domain"/>
</dbReference>
<dbReference type="GeneID" id="11470613"/>
<dbReference type="Gene3D" id="3.20.20.190">
    <property type="entry name" value="Phosphatidylinositol (PI) phosphodiesterase"/>
    <property type="match status" value="1"/>
</dbReference>
<dbReference type="SMART" id="SM00148">
    <property type="entry name" value="PLCXc"/>
    <property type="match status" value="1"/>
</dbReference>
<dbReference type="OMA" id="IDYAGMN"/>
<dbReference type="HOGENOM" id="CLU_024117_3_1_1"/>
<gene>
    <name evidence="2" type="ordered locus">Ecym_2326</name>
</gene>
<dbReference type="GO" id="GO:0006629">
    <property type="term" value="P:lipid metabolic process"/>
    <property type="evidence" value="ECO:0007669"/>
    <property type="project" value="InterPro"/>
</dbReference>
<evidence type="ECO:0000313" key="2">
    <source>
        <dbReference type="EMBL" id="AET38065.1"/>
    </source>
</evidence>
<feature type="domain" description="Phosphatidylinositol-specific phospholipase C X" evidence="1">
    <location>
        <begin position="12"/>
        <end position="171"/>
    </location>
</feature>
<evidence type="ECO:0000259" key="1">
    <source>
        <dbReference type="SMART" id="SM00148"/>
    </source>
</evidence>
<dbReference type="KEGG" id="erc:Ecym_2326"/>
<dbReference type="GO" id="GO:0008081">
    <property type="term" value="F:phosphoric diester hydrolase activity"/>
    <property type="evidence" value="ECO:0007669"/>
    <property type="project" value="InterPro"/>
</dbReference>
<dbReference type="PROSITE" id="PS50007">
    <property type="entry name" value="PIPLC_X_DOMAIN"/>
    <property type="match status" value="1"/>
</dbReference>
<keyword evidence="3" id="KW-1185">Reference proteome</keyword>
<dbReference type="PANTHER" id="PTHR13593">
    <property type="match status" value="1"/>
</dbReference>
<evidence type="ECO:0000313" key="3">
    <source>
        <dbReference type="Proteomes" id="UP000006790"/>
    </source>
</evidence>
<dbReference type="InParanoid" id="G8JQ63"/>
<dbReference type="CDD" id="cd08586">
    <property type="entry name" value="PI-PLCc_BcPLC_like"/>
    <property type="match status" value="1"/>
</dbReference>
<reference evidence="3" key="1">
    <citation type="journal article" date="2012" name="G3 (Bethesda)">
        <title>Pichia sorbitophila, an interspecies yeast hybrid reveals early steps of genome resolution following polyploidization.</title>
        <authorList>
            <person name="Leh Louis V."/>
            <person name="Despons L."/>
            <person name="Friedrich A."/>
            <person name="Martin T."/>
            <person name="Durrens P."/>
            <person name="Casaregola S."/>
            <person name="Neuveglise C."/>
            <person name="Fairhead C."/>
            <person name="Marck C."/>
            <person name="Cruz J.A."/>
            <person name="Straub M.L."/>
            <person name="Kugler V."/>
            <person name="Sacerdot C."/>
            <person name="Uzunov Z."/>
            <person name="Thierry A."/>
            <person name="Weiss S."/>
            <person name="Bleykasten C."/>
            <person name="De Montigny J."/>
            <person name="Jacques N."/>
            <person name="Jung P."/>
            <person name="Lemaire M."/>
            <person name="Mallet S."/>
            <person name="Morel G."/>
            <person name="Richard G.F."/>
            <person name="Sarkar A."/>
            <person name="Savel G."/>
            <person name="Schacherer J."/>
            <person name="Seret M.L."/>
            <person name="Talla E."/>
            <person name="Samson G."/>
            <person name="Jubin C."/>
            <person name="Poulain J."/>
            <person name="Vacherie B."/>
            <person name="Barbe V."/>
            <person name="Pelletier E."/>
            <person name="Sherman D.J."/>
            <person name="Westhof E."/>
            <person name="Weissenbach J."/>
            <person name="Baret P.V."/>
            <person name="Wincker P."/>
            <person name="Gaillardin C."/>
            <person name="Dujon B."/>
            <person name="Souciet J.L."/>
        </authorList>
    </citation>
    <scope>NUCLEOTIDE SEQUENCE [LARGE SCALE GENOMIC DNA]</scope>
    <source>
        <strain evidence="3">CBS 270.75 / DBVPG 7215 / KCTC 17166 / NRRL Y-17582</strain>
    </source>
</reference>
<proteinExistence type="predicted"/>
<dbReference type="AlphaFoldDB" id="G8JQ63"/>
<dbReference type="EMBL" id="CP002498">
    <property type="protein sequence ID" value="AET38065.1"/>
    <property type="molecule type" value="Genomic_DNA"/>
</dbReference>
<dbReference type="SUPFAM" id="SSF51695">
    <property type="entry name" value="PLC-like phosphodiesterases"/>
    <property type="match status" value="1"/>
</dbReference>
<dbReference type="RefSeq" id="XP_003644882.1">
    <property type="nucleotide sequence ID" value="XM_003644834.1"/>
</dbReference>